<feature type="chain" id="PRO_5041743621" evidence="3">
    <location>
        <begin position="21"/>
        <end position="164"/>
    </location>
</feature>
<sequence>MAACVLLSAALVGGVALGLANPSLGCFADKYHISKFSTFGIFIISGLTLRSQEIGAAAEAWLVGLFGLLAGGNSALALAMTLISSLLGILIVPFTISKFIAAGVGVSFPAKQLFRSLILTLLVPLLLGKVAVFGWRLVIHRAAVVFRLVVVGGVTVIEGVAVEI</sequence>
<organism evidence="4 5">
    <name type="scientific">Escallonia rubra</name>
    <dbReference type="NCBI Taxonomy" id="112253"/>
    <lineage>
        <taxon>Eukaryota</taxon>
        <taxon>Viridiplantae</taxon>
        <taxon>Streptophyta</taxon>
        <taxon>Embryophyta</taxon>
        <taxon>Tracheophyta</taxon>
        <taxon>Spermatophyta</taxon>
        <taxon>Magnoliopsida</taxon>
        <taxon>eudicotyledons</taxon>
        <taxon>Gunneridae</taxon>
        <taxon>Pentapetalae</taxon>
        <taxon>asterids</taxon>
        <taxon>campanulids</taxon>
        <taxon>Escalloniales</taxon>
        <taxon>Escalloniaceae</taxon>
        <taxon>Escallonia</taxon>
    </lineage>
</organism>
<proteinExistence type="predicted"/>
<comment type="caution">
    <text evidence="4">The sequence shown here is derived from an EMBL/GenBank/DDBJ whole genome shotgun (WGS) entry which is preliminary data.</text>
</comment>
<dbReference type="EMBL" id="JAVXUO010002357">
    <property type="protein sequence ID" value="KAK2973937.1"/>
    <property type="molecule type" value="Genomic_DNA"/>
</dbReference>
<feature type="transmembrane region" description="Helical" evidence="2">
    <location>
        <begin position="144"/>
        <end position="162"/>
    </location>
</feature>
<comment type="subcellular location">
    <subcellularLocation>
        <location evidence="1">Membrane</location>
        <topology evidence="1">Multi-pass membrane protein</topology>
    </subcellularLocation>
</comment>
<gene>
    <name evidence="4" type="ORF">RJ640_001405</name>
</gene>
<dbReference type="Gene3D" id="1.20.1530.20">
    <property type="match status" value="1"/>
</dbReference>
<dbReference type="Pfam" id="PF13593">
    <property type="entry name" value="SBF_like"/>
    <property type="match status" value="1"/>
</dbReference>
<dbReference type="PANTHER" id="PTHR18640:SF10">
    <property type="entry name" value="SODIUM_METABOLITE COTRANSPORTER BASS4, CHLOROPLASTIC-RELATED"/>
    <property type="match status" value="1"/>
</dbReference>
<evidence type="ECO:0000256" key="1">
    <source>
        <dbReference type="ARBA" id="ARBA00004141"/>
    </source>
</evidence>
<dbReference type="InterPro" id="IPR016833">
    <property type="entry name" value="Put_Na-Bile_cotransptr"/>
</dbReference>
<evidence type="ECO:0000313" key="5">
    <source>
        <dbReference type="Proteomes" id="UP001187471"/>
    </source>
</evidence>
<keyword evidence="3" id="KW-0732">Signal</keyword>
<dbReference type="AlphaFoldDB" id="A0AA88UG35"/>
<reference evidence="4" key="1">
    <citation type="submission" date="2022-12" db="EMBL/GenBank/DDBJ databases">
        <title>Draft genome assemblies for two species of Escallonia (Escalloniales).</title>
        <authorList>
            <person name="Chanderbali A."/>
            <person name="Dervinis C."/>
            <person name="Anghel I."/>
            <person name="Soltis D."/>
            <person name="Soltis P."/>
            <person name="Zapata F."/>
        </authorList>
    </citation>
    <scope>NUCLEOTIDE SEQUENCE</scope>
    <source>
        <strain evidence="4">UCBG92.1500</strain>
        <tissue evidence="4">Leaf</tissue>
    </source>
</reference>
<feature type="transmembrane region" description="Helical" evidence="2">
    <location>
        <begin position="117"/>
        <end position="138"/>
    </location>
</feature>
<feature type="transmembrane region" description="Helical" evidence="2">
    <location>
        <begin position="30"/>
        <end position="49"/>
    </location>
</feature>
<keyword evidence="2" id="KW-0812">Transmembrane</keyword>
<name>A0AA88UG35_9ASTE</name>
<evidence type="ECO:0000313" key="4">
    <source>
        <dbReference type="EMBL" id="KAK2973937.1"/>
    </source>
</evidence>
<dbReference type="GO" id="GO:0009941">
    <property type="term" value="C:chloroplast envelope"/>
    <property type="evidence" value="ECO:0007669"/>
    <property type="project" value="TreeGrafter"/>
</dbReference>
<dbReference type="Proteomes" id="UP001187471">
    <property type="component" value="Unassembled WGS sequence"/>
</dbReference>
<feature type="transmembrane region" description="Helical" evidence="2">
    <location>
        <begin position="89"/>
        <end position="110"/>
    </location>
</feature>
<evidence type="ECO:0000256" key="2">
    <source>
        <dbReference type="SAM" id="Phobius"/>
    </source>
</evidence>
<protein>
    <submittedName>
        <fullName evidence="4">Uncharacterized protein</fullName>
    </submittedName>
</protein>
<keyword evidence="2" id="KW-0472">Membrane</keyword>
<keyword evidence="2" id="KW-1133">Transmembrane helix</keyword>
<dbReference type="PANTHER" id="PTHR18640">
    <property type="entry name" value="SOLUTE CARRIER FAMILY 10 MEMBER 7"/>
    <property type="match status" value="1"/>
</dbReference>
<feature type="signal peptide" evidence="3">
    <location>
        <begin position="1"/>
        <end position="20"/>
    </location>
</feature>
<keyword evidence="5" id="KW-1185">Reference proteome</keyword>
<evidence type="ECO:0000256" key="3">
    <source>
        <dbReference type="SAM" id="SignalP"/>
    </source>
</evidence>
<accession>A0AA88UG35</accession>
<dbReference type="GO" id="GO:0016020">
    <property type="term" value="C:membrane"/>
    <property type="evidence" value="ECO:0007669"/>
    <property type="project" value="UniProtKB-SubCell"/>
</dbReference>
<dbReference type="InterPro" id="IPR038770">
    <property type="entry name" value="Na+/solute_symporter_sf"/>
</dbReference>
<feature type="transmembrane region" description="Helical" evidence="2">
    <location>
        <begin position="61"/>
        <end position="83"/>
    </location>
</feature>